<dbReference type="PANTHER" id="PTHR10272">
    <property type="entry name" value="PLATELET-ACTIVATING FACTOR ACETYLHYDROLASE"/>
    <property type="match status" value="1"/>
</dbReference>
<keyword evidence="2 6" id="KW-0378">Hydrolase</keyword>
<evidence type="ECO:0000313" key="7">
    <source>
        <dbReference type="Proteomes" id="UP000187455"/>
    </source>
</evidence>
<evidence type="ECO:0000256" key="5">
    <source>
        <dbReference type="SAM" id="MobiDB-lite"/>
    </source>
</evidence>
<dbReference type="Pfam" id="PF03403">
    <property type="entry name" value="PAF-AH_p_II"/>
    <property type="match status" value="2"/>
</dbReference>
<dbReference type="OrthoDB" id="2363873at2759"/>
<dbReference type="AlphaFoldDB" id="A0A1R0H918"/>
<reference evidence="6 7" key="1">
    <citation type="journal article" date="2016" name="Mol. Biol. Evol.">
        <title>Genome-Wide Survey of Gut Fungi (Harpellales) Reveals the First Horizontally Transferred Ubiquitin Gene from a Mosquito Host.</title>
        <authorList>
            <person name="Wang Y."/>
            <person name="White M.M."/>
            <person name="Kvist S."/>
            <person name="Moncalvo J.M."/>
        </authorList>
    </citation>
    <scope>NUCLEOTIDE SEQUENCE [LARGE SCALE GENOMIC DNA]</scope>
    <source>
        <strain evidence="6 7">ALG-7-W6</strain>
    </source>
</reference>
<protein>
    <recommendedName>
        <fullName evidence="1">1-alkyl-2-acetylglycerophosphocholine esterase</fullName>
        <ecNumber evidence="1">3.1.1.47</ecNumber>
    </recommendedName>
</protein>
<name>A0A1R0H918_9FUNG</name>
<dbReference type="EC" id="3.1.1.47" evidence="1"/>
<evidence type="ECO:0000313" key="6">
    <source>
        <dbReference type="EMBL" id="OLY85623.1"/>
    </source>
</evidence>
<dbReference type="Proteomes" id="UP000187455">
    <property type="component" value="Unassembled WGS sequence"/>
</dbReference>
<evidence type="ECO:0000256" key="4">
    <source>
        <dbReference type="ARBA" id="ARBA00023098"/>
    </source>
</evidence>
<keyword evidence="4" id="KW-0443">Lipid metabolism</keyword>
<dbReference type="GO" id="GO:0016042">
    <property type="term" value="P:lipid catabolic process"/>
    <property type="evidence" value="ECO:0007669"/>
    <property type="project" value="UniProtKB-KW"/>
</dbReference>
<evidence type="ECO:0000256" key="1">
    <source>
        <dbReference type="ARBA" id="ARBA00013201"/>
    </source>
</evidence>
<comment type="caution">
    <text evidence="6">The sequence shown here is derived from an EMBL/GenBank/DDBJ whole genome shotgun (WGS) entry which is preliminary data.</text>
</comment>
<dbReference type="STRING" id="133383.A0A1R0H918"/>
<dbReference type="EMBL" id="LSSL01000055">
    <property type="protein sequence ID" value="OLY85623.1"/>
    <property type="molecule type" value="Genomic_DNA"/>
</dbReference>
<keyword evidence="7" id="KW-1185">Reference proteome</keyword>
<dbReference type="Gene3D" id="3.40.50.1820">
    <property type="entry name" value="alpha/beta hydrolase"/>
    <property type="match status" value="1"/>
</dbReference>
<organism evidence="6 7">
    <name type="scientific">Smittium mucronatum</name>
    <dbReference type="NCBI Taxonomy" id="133383"/>
    <lineage>
        <taxon>Eukaryota</taxon>
        <taxon>Fungi</taxon>
        <taxon>Fungi incertae sedis</taxon>
        <taxon>Zoopagomycota</taxon>
        <taxon>Kickxellomycotina</taxon>
        <taxon>Harpellomycetes</taxon>
        <taxon>Harpellales</taxon>
        <taxon>Legeriomycetaceae</taxon>
        <taxon>Smittium</taxon>
    </lineage>
</organism>
<dbReference type="GO" id="GO:0003847">
    <property type="term" value="F:1-alkyl-2-acetylglycerophosphocholine esterase activity"/>
    <property type="evidence" value="ECO:0007669"/>
    <property type="project" value="UniProtKB-EC"/>
</dbReference>
<proteinExistence type="predicted"/>
<dbReference type="InterPro" id="IPR029058">
    <property type="entry name" value="AB_hydrolase_fold"/>
</dbReference>
<dbReference type="PANTHER" id="PTHR10272:SF0">
    <property type="entry name" value="PLATELET-ACTIVATING FACTOR ACETYLHYDROLASE"/>
    <property type="match status" value="1"/>
</dbReference>
<feature type="region of interest" description="Disordered" evidence="5">
    <location>
        <begin position="136"/>
        <end position="156"/>
    </location>
</feature>
<gene>
    <name evidence="6" type="ORF">AYI68_g181</name>
</gene>
<sequence>MNWFNNTMSYLYPRVYNSSGPYDVGVFDYEWSPKDFDYKAAFDSKASKSKSLFADSLYLRCYYPGVKDDSTSNHVDWLPEPKNIYAEGYGSFAKVPTWASRALFGFFGPSFRMPAYFGISPATSLPDSIPNPNLLSQNTLASSPSSDQVANTNGAPANPVSISSEFPVAIFSHGLAGNRTTYSSICRELASHGIVVLALEHRDGSASATYLNSKKTSLPYDDFNAYMANANKALPKNIDGDADDNNIKEFGPERLEFQRKKLESRVSEIYETVSELHRIKADSSSSPPSSDFSKLGLASRLNLDQLVVVGHSFGGSSALEAVNLSSIHKYTQEKNPPFVAAVTIDPWMFPLERENPKIVVPTIVIRSENFLKWDIHYKEEVGFLKKSFNIQGSDHMLTTPGKFYSVNIHKSGHQYFSDLYLLFPWMSKVKYQNYTADPKLVIDLTNQLSIEFLRKFLSADLPAGNSGKTSILDNIKIERPDLSFD</sequence>
<accession>A0A1R0H918</accession>
<dbReference type="SUPFAM" id="SSF53474">
    <property type="entry name" value="alpha/beta-Hydrolases"/>
    <property type="match status" value="1"/>
</dbReference>
<keyword evidence="3" id="KW-0442">Lipid degradation</keyword>
<evidence type="ECO:0000256" key="3">
    <source>
        <dbReference type="ARBA" id="ARBA00022963"/>
    </source>
</evidence>
<evidence type="ECO:0000256" key="2">
    <source>
        <dbReference type="ARBA" id="ARBA00022801"/>
    </source>
</evidence>